<gene>
    <name evidence="1" type="ORF">NAV_LOCUS5207</name>
</gene>
<protein>
    <submittedName>
        <fullName evidence="1">Uncharacterized protein</fullName>
    </submittedName>
</protein>
<dbReference type="EMBL" id="UPTC01000869">
    <property type="protein sequence ID" value="VBB30416.1"/>
    <property type="molecule type" value="Genomic_DNA"/>
</dbReference>
<reference evidence="1 2" key="1">
    <citation type="submission" date="2018-08" db="EMBL/GenBank/DDBJ databases">
        <authorList>
            <person name="Laetsch R D."/>
            <person name="Stevens L."/>
            <person name="Kumar S."/>
            <person name="Blaxter L. M."/>
        </authorList>
    </citation>
    <scope>NUCLEOTIDE SEQUENCE [LARGE SCALE GENOMIC DNA]</scope>
</reference>
<evidence type="ECO:0000313" key="1">
    <source>
        <dbReference type="EMBL" id="VBB30416.1"/>
    </source>
</evidence>
<dbReference type="OrthoDB" id="5842455at2759"/>
<keyword evidence="2" id="KW-1185">Reference proteome</keyword>
<accession>A0A498SHB2</accession>
<evidence type="ECO:0000313" key="2">
    <source>
        <dbReference type="Proteomes" id="UP000276991"/>
    </source>
</evidence>
<sequence>MTACSCSLTKRNATLNSCNDNFVSVLRQIESETQRDLRRQHLLDKHLRALAQESKRCENPLQYQLIPQRYRMKHKGYAVCRPCAEQSHHQSVPFSINFSSNNCLWENSPERSARVIDNDKCYLTVEFGCCLVRLTRLIFASIKALKELEFVSGNMYPMLNNDITYLNGLYLRMKSSYTQYRTLKMKQITSDNKASPLTVGNVKLFQKAEDANDAVNCNLLEDCTDEGNKRPVEEYSHRMSNKSLRITVYTRTHVRIRAINLVADQPRKESLGTGINQQGGDLVTKLEVQFDKIAESIKEELAEVMTHWN</sequence>
<organism evidence="1 2">
    <name type="scientific">Acanthocheilonema viteae</name>
    <name type="common">Filarial nematode worm</name>
    <name type="synonym">Dipetalonema viteae</name>
    <dbReference type="NCBI Taxonomy" id="6277"/>
    <lineage>
        <taxon>Eukaryota</taxon>
        <taxon>Metazoa</taxon>
        <taxon>Ecdysozoa</taxon>
        <taxon>Nematoda</taxon>
        <taxon>Chromadorea</taxon>
        <taxon>Rhabditida</taxon>
        <taxon>Spirurina</taxon>
        <taxon>Spiruromorpha</taxon>
        <taxon>Filarioidea</taxon>
        <taxon>Onchocercidae</taxon>
        <taxon>Acanthocheilonema</taxon>
    </lineage>
</organism>
<name>A0A498SHB2_ACAVI</name>
<dbReference type="AlphaFoldDB" id="A0A498SHB2"/>
<dbReference type="Proteomes" id="UP000276991">
    <property type="component" value="Unassembled WGS sequence"/>
</dbReference>
<proteinExistence type="predicted"/>